<organism evidence="3 4">
    <name type="scientific">Gordonibacter urolithinfaciens</name>
    <dbReference type="NCBI Taxonomy" id="1335613"/>
    <lineage>
        <taxon>Bacteria</taxon>
        <taxon>Bacillati</taxon>
        <taxon>Actinomycetota</taxon>
        <taxon>Coriobacteriia</taxon>
        <taxon>Eggerthellales</taxon>
        <taxon>Eggerthellaceae</taxon>
        <taxon>Gordonibacter</taxon>
    </lineage>
</organism>
<dbReference type="CDD" id="cd06414">
    <property type="entry name" value="GH25_LytC-like"/>
    <property type="match status" value="1"/>
</dbReference>
<dbReference type="InterPro" id="IPR002053">
    <property type="entry name" value="Glyco_hydro_25"/>
</dbReference>
<feature type="compositionally biased region" description="Basic residues" evidence="2">
    <location>
        <begin position="20"/>
        <end position="30"/>
    </location>
</feature>
<dbReference type="RefSeq" id="WP_096227196.1">
    <property type="nucleotide sequence ID" value="NZ_CP168029.1"/>
</dbReference>
<dbReference type="PANTHER" id="PTHR34135">
    <property type="entry name" value="LYSOZYME"/>
    <property type="match status" value="1"/>
</dbReference>
<dbReference type="Gene3D" id="3.20.20.80">
    <property type="entry name" value="Glycosidases"/>
    <property type="match status" value="1"/>
</dbReference>
<reference evidence="4" key="1">
    <citation type="submission" date="2018-05" db="EMBL/GenBank/DDBJ databases">
        <title>Genome Sequencing of selected type strains of the family Eggerthellaceae.</title>
        <authorList>
            <person name="Danylec N."/>
            <person name="Stoll D.A."/>
            <person name="Doetsch A."/>
            <person name="Huch M."/>
        </authorList>
    </citation>
    <scope>NUCLEOTIDE SEQUENCE [LARGE SCALE GENOMIC DNA]</scope>
    <source>
        <strain evidence="4">DSM 27213</strain>
    </source>
</reference>
<dbReference type="Proteomes" id="UP000285258">
    <property type="component" value="Unassembled WGS sequence"/>
</dbReference>
<evidence type="ECO:0000256" key="2">
    <source>
        <dbReference type="SAM" id="MobiDB-lite"/>
    </source>
</evidence>
<keyword evidence="3" id="KW-0378">Hydrolase</keyword>
<gene>
    <name evidence="3" type="ORF">DMP12_06620</name>
</gene>
<dbReference type="GO" id="GO:0003796">
    <property type="term" value="F:lysozyme activity"/>
    <property type="evidence" value="ECO:0007669"/>
    <property type="project" value="InterPro"/>
</dbReference>
<proteinExistence type="inferred from homology"/>
<dbReference type="PROSITE" id="PS51318">
    <property type="entry name" value="TAT"/>
    <property type="match status" value="1"/>
</dbReference>
<feature type="region of interest" description="Disordered" evidence="2">
    <location>
        <begin position="1"/>
        <end position="30"/>
    </location>
</feature>
<dbReference type="PROSITE" id="PS51904">
    <property type="entry name" value="GLYCOSYL_HYDROL_F25_2"/>
    <property type="match status" value="1"/>
</dbReference>
<comment type="similarity">
    <text evidence="1">Belongs to the glycosyl hydrolase 25 family.</text>
</comment>
<evidence type="ECO:0000256" key="1">
    <source>
        <dbReference type="ARBA" id="ARBA00010646"/>
    </source>
</evidence>
<dbReference type="AlphaFoldDB" id="A0A423UKQ8"/>
<dbReference type="GO" id="GO:0016998">
    <property type="term" value="P:cell wall macromolecule catabolic process"/>
    <property type="evidence" value="ECO:0007669"/>
    <property type="project" value="InterPro"/>
</dbReference>
<comment type="caution">
    <text evidence="3">The sequence shown here is derived from an EMBL/GenBank/DDBJ whole genome shotgun (WGS) entry which is preliminary data.</text>
</comment>
<evidence type="ECO:0000313" key="3">
    <source>
        <dbReference type="EMBL" id="ROT90209.1"/>
    </source>
</evidence>
<accession>A0A423UKQ8</accession>
<protein>
    <submittedName>
        <fullName evidence="3">Glycoside hydrolase</fullName>
    </submittedName>
</protein>
<dbReference type="SUPFAM" id="SSF51445">
    <property type="entry name" value="(Trans)glycosidases"/>
    <property type="match status" value="1"/>
</dbReference>
<dbReference type="Pfam" id="PF01183">
    <property type="entry name" value="Glyco_hydro_25"/>
    <property type="match status" value="1"/>
</dbReference>
<sequence>MNTNKTLSPRPSRRDTARAHAPRPRPVQRRASSRRVVIGLFALALLALAAGLLAGRCAGTPHAAAPAAYVSPYDWTGLERNGDRLAYYEDGALRSDLGVDVSSHQGAIDWPAVAADGVDFAIVRAGNRGYTEGALYADERFAENVDGAKAAGLATGVYFFSQAVTPDEAREEADFVLGLLAGRPLDLPVAFDHEPVSDNAGRANRLTGPELAACARAFCERIEQAGYDTLVYGNKRDIARFGGDDLDGRPVWFAEYNMAVPTGQFDFVMWQYTSAGTVAGISTRVDLNIRFAAAG</sequence>
<dbReference type="GO" id="GO:0016052">
    <property type="term" value="P:carbohydrate catabolic process"/>
    <property type="evidence" value="ECO:0007669"/>
    <property type="project" value="TreeGrafter"/>
</dbReference>
<dbReference type="EMBL" id="QIBW01000006">
    <property type="protein sequence ID" value="ROT90209.1"/>
    <property type="molecule type" value="Genomic_DNA"/>
</dbReference>
<dbReference type="InterPro" id="IPR006311">
    <property type="entry name" value="TAT_signal"/>
</dbReference>
<dbReference type="GO" id="GO:0009253">
    <property type="term" value="P:peptidoglycan catabolic process"/>
    <property type="evidence" value="ECO:0007669"/>
    <property type="project" value="InterPro"/>
</dbReference>
<dbReference type="InterPro" id="IPR017853">
    <property type="entry name" value="GH"/>
</dbReference>
<dbReference type="PANTHER" id="PTHR34135:SF2">
    <property type="entry name" value="LYSOZYME"/>
    <property type="match status" value="1"/>
</dbReference>
<name>A0A423UKQ8_9ACTN</name>
<evidence type="ECO:0000313" key="4">
    <source>
        <dbReference type="Proteomes" id="UP000285258"/>
    </source>
</evidence>